<dbReference type="EMBL" id="PSZP01000008">
    <property type="protein sequence ID" value="TCG11405.1"/>
    <property type="molecule type" value="Genomic_DNA"/>
</dbReference>
<feature type="transmembrane region" description="Helical" evidence="6">
    <location>
        <begin position="103"/>
        <end position="129"/>
    </location>
</feature>
<evidence type="ECO:0000256" key="2">
    <source>
        <dbReference type="ARBA" id="ARBA00022475"/>
    </source>
</evidence>
<comment type="caution">
    <text evidence="7">The sequence shown here is derived from an EMBL/GenBank/DDBJ whole genome shotgun (WGS) entry which is preliminary data.</text>
</comment>
<sequence>MFKNFFNKNKEKHKGKIKVGWQKKRKRTSLWTKIKSFKFQKSSKRLVQNVIIRPKKISVAERIVKSIIWVALRLAIRPKHWKDDRKNYQIIDRAYKRIMAPDFLFIPPAFAFYLIMAFMPIILLTLLIVSNVPQVFSFVESTLNAFTGGNASTFTSILKHVKTAGAISTLVVMILLSLWIASGGFSKFVYTESYVYEHDKVGGYWMNKFRGMFIVGCVTIYAAIGLIFLSTIPWIITKMGLDMDSTWYSVLYYIILSGGAFAGIYIGVVLLFTLTPRFKQTWRQVHPGALATTIPTAGFIILFTLLTKVFFRYEAYGILGMFMTIAASMFQISYFIYVGLIVNVVFYKTHYGEKTIPKKTISKK</sequence>
<evidence type="ECO:0000256" key="4">
    <source>
        <dbReference type="ARBA" id="ARBA00022989"/>
    </source>
</evidence>
<dbReference type="RefSeq" id="WP_131613345.1">
    <property type="nucleotide sequence ID" value="NZ_PSZP01000008.1"/>
</dbReference>
<feature type="transmembrane region" description="Helical" evidence="6">
    <location>
        <begin position="285"/>
        <end position="306"/>
    </location>
</feature>
<evidence type="ECO:0000313" key="7">
    <source>
        <dbReference type="EMBL" id="TCG11405.1"/>
    </source>
</evidence>
<protein>
    <submittedName>
        <fullName evidence="7">Uncharacterized protein</fullName>
    </submittedName>
</protein>
<keyword evidence="4 6" id="KW-1133">Transmembrane helix</keyword>
<proteinExistence type="predicted"/>
<keyword evidence="3 6" id="KW-0812">Transmembrane</keyword>
<comment type="subcellular location">
    <subcellularLocation>
        <location evidence="1">Cell membrane</location>
        <topology evidence="1">Multi-pass membrane protein</topology>
    </subcellularLocation>
</comment>
<dbReference type="OrthoDB" id="397438at2"/>
<name>A0A4R0XRA6_9MOLU</name>
<dbReference type="AlphaFoldDB" id="A0A4R0XRA6"/>
<evidence type="ECO:0000256" key="6">
    <source>
        <dbReference type="SAM" id="Phobius"/>
    </source>
</evidence>
<dbReference type="Proteomes" id="UP000291072">
    <property type="component" value="Unassembled WGS sequence"/>
</dbReference>
<evidence type="ECO:0000313" key="8">
    <source>
        <dbReference type="Proteomes" id="UP000291072"/>
    </source>
</evidence>
<feature type="transmembrane region" description="Helical" evidence="6">
    <location>
        <begin position="318"/>
        <end position="346"/>
    </location>
</feature>
<reference evidence="7 8" key="1">
    <citation type="submission" date="2018-02" db="EMBL/GenBank/DDBJ databases">
        <title>Mycoplasma marinum and Mycoplasma todarodis sp. nov., moderately halophilic and psychrotolerant mycoplasmas isolated from cephalopods.</title>
        <authorList>
            <person name="Viver T."/>
        </authorList>
    </citation>
    <scope>NUCLEOTIDE SEQUENCE [LARGE SCALE GENOMIC DNA]</scope>
    <source>
        <strain evidence="7 8">5H</strain>
    </source>
</reference>
<evidence type="ECO:0000256" key="1">
    <source>
        <dbReference type="ARBA" id="ARBA00004651"/>
    </source>
</evidence>
<feature type="transmembrane region" description="Helical" evidence="6">
    <location>
        <begin position="251"/>
        <end position="273"/>
    </location>
</feature>
<evidence type="ECO:0000256" key="3">
    <source>
        <dbReference type="ARBA" id="ARBA00022692"/>
    </source>
</evidence>
<dbReference type="GO" id="GO:0005886">
    <property type="term" value="C:plasma membrane"/>
    <property type="evidence" value="ECO:0007669"/>
    <property type="project" value="UniProtKB-SubCell"/>
</dbReference>
<keyword evidence="5 6" id="KW-0472">Membrane</keyword>
<gene>
    <name evidence="7" type="ORF">C4B25_01770</name>
</gene>
<organism evidence="7 8">
    <name type="scientific">Mycoplasma todarodis</name>
    <dbReference type="NCBI Taxonomy" id="1937191"/>
    <lineage>
        <taxon>Bacteria</taxon>
        <taxon>Bacillati</taxon>
        <taxon>Mycoplasmatota</taxon>
        <taxon>Mollicutes</taxon>
        <taxon>Mycoplasmataceae</taxon>
        <taxon>Mycoplasma</taxon>
    </lineage>
</organism>
<feature type="transmembrane region" description="Helical" evidence="6">
    <location>
        <begin position="211"/>
        <end position="236"/>
    </location>
</feature>
<dbReference type="Pfam" id="PF03631">
    <property type="entry name" value="Virul_fac_BrkB"/>
    <property type="match status" value="1"/>
</dbReference>
<keyword evidence="2" id="KW-1003">Cell membrane</keyword>
<evidence type="ECO:0000256" key="5">
    <source>
        <dbReference type="ARBA" id="ARBA00023136"/>
    </source>
</evidence>
<accession>A0A4R0XRA6</accession>
<feature type="transmembrane region" description="Helical" evidence="6">
    <location>
        <begin position="166"/>
        <end position="190"/>
    </location>
</feature>
<dbReference type="InterPro" id="IPR017039">
    <property type="entry name" value="Virul_fac_BrkB"/>
</dbReference>
<keyword evidence="8" id="KW-1185">Reference proteome</keyword>